<feature type="compositionally biased region" description="Polar residues" evidence="1">
    <location>
        <begin position="1"/>
        <end position="10"/>
    </location>
</feature>
<keyword evidence="3" id="KW-1185">Reference proteome</keyword>
<evidence type="ECO:0000256" key="1">
    <source>
        <dbReference type="SAM" id="MobiDB-lite"/>
    </source>
</evidence>
<evidence type="ECO:0000313" key="3">
    <source>
        <dbReference type="Proteomes" id="UP001172673"/>
    </source>
</evidence>
<dbReference type="AlphaFoldDB" id="A0AA39CJS5"/>
<gene>
    <name evidence="2" type="ORF">H2200_005624</name>
</gene>
<proteinExistence type="predicted"/>
<comment type="caution">
    <text evidence="2">The sequence shown here is derived from an EMBL/GenBank/DDBJ whole genome shotgun (WGS) entry which is preliminary data.</text>
</comment>
<feature type="compositionally biased region" description="Basic and acidic residues" evidence="1">
    <location>
        <begin position="11"/>
        <end position="22"/>
    </location>
</feature>
<dbReference type="EMBL" id="JAPDRK010000007">
    <property type="protein sequence ID" value="KAJ9610847.1"/>
    <property type="molecule type" value="Genomic_DNA"/>
</dbReference>
<feature type="region of interest" description="Disordered" evidence="1">
    <location>
        <begin position="1"/>
        <end position="22"/>
    </location>
</feature>
<protein>
    <submittedName>
        <fullName evidence="2">Uncharacterized protein</fullName>
    </submittedName>
</protein>
<dbReference type="Proteomes" id="UP001172673">
    <property type="component" value="Unassembled WGS sequence"/>
</dbReference>
<name>A0AA39CJS5_9EURO</name>
<reference evidence="2" key="1">
    <citation type="submission" date="2022-10" db="EMBL/GenBank/DDBJ databases">
        <title>Culturing micro-colonial fungi from biological soil crusts in the Mojave desert and describing Neophaeococcomyces mojavensis, and introducing the new genera and species Taxawa tesnikishii.</title>
        <authorList>
            <person name="Kurbessoian T."/>
            <person name="Stajich J.E."/>
        </authorList>
    </citation>
    <scope>NUCLEOTIDE SEQUENCE</scope>
    <source>
        <strain evidence="2">TK_41</strain>
    </source>
</reference>
<sequence>MAKEAAQTNLKELKRREGLKTRGGTKHELSFSWKFIMILANPGQNPAAKTTWDRDRGSVGDFPFSLSALNARWTTLVHTKAFAQKSQIPPDACLFVH</sequence>
<organism evidence="2 3">
    <name type="scientific">Cladophialophora chaetospira</name>
    <dbReference type="NCBI Taxonomy" id="386627"/>
    <lineage>
        <taxon>Eukaryota</taxon>
        <taxon>Fungi</taxon>
        <taxon>Dikarya</taxon>
        <taxon>Ascomycota</taxon>
        <taxon>Pezizomycotina</taxon>
        <taxon>Eurotiomycetes</taxon>
        <taxon>Chaetothyriomycetidae</taxon>
        <taxon>Chaetothyriales</taxon>
        <taxon>Herpotrichiellaceae</taxon>
        <taxon>Cladophialophora</taxon>
    </lineage>
</organism>
<evidence type="ECO:0000313" key="2">
    <source>
        <dbReference type="EMBL" id="KAJ9610847.1"/>
    </source>
</evidence>
<accession>A0AA39CJS5</accession>